<gene>
    <name evidence="1" type="ORF">PGLA2088_LOCUS48151</name>
</gene>
<organism evidence="1 2">
    <name type="scientific">Polarella glacialis</name>
    <name type="common">Dinoflagellate</name>
    <dbReference type="NCBI Taxonomy" id="89957"/>
    <lineage>
        <taxon>Eukaryota</taxon>
        <taxon>Sar</taxon>
        <taxon>Alveolata</taxon>
        <taxon>Dinophyceae</taxon>
        <taxon>Suessiales</taxon>
        <taxon>Suessiaceae</taxon>
        <taxon>Polarella</taxon>
    </lineage>
</organism>
<accession>A0A813LK66</accession>
<proteinExistence type="predicted"/>
<dbReference type="EMBL" id="CAJNNW010036613">
    <property type="protein sequence ID" value="CAE8736054.1"/>
    <property type="molecule type" value="Genomic_DNA"/>
</dbReference>
<reference evidence="1" key="1">
    <citation type="submission" date="2021-02" db="EMBL/GenBank/DDBJ databases">
        <authorList>
            <person name="Dougan E. K."/>
            <person name="Rhodes N."/>
            <person name="Thang M."/>
            <person name="Chan C."/>
        </authorList>
    </citation>
    <scope>NUCLEOTIDE SEQUENCE</scope>
</reference>
<comment type="caution">
    <text evidence="1">The sequence shown here is derived from an EMBL/GenBank/DDBJ whole genome shotgun (WGS) entry which is preliminary data.</text>
</comment>
<evidence type="ECO:0000313" key="1">
    <source>
        <dbReference type="EMBL" id="CAE8736054.1"/>
    </source>
</evidence>
<sequence>VSPDRHLSTWRYEGCLVLLPRLSESRWSSAMGVADIVQDLLASLRLGNEGCSGVPAHCCEVFGGRFPHVPLQALPHEDVEMA</sequence>
<evidence type="ECO:0000313" key="2">
    <source>
        <dbReference type="Proteomes" id="UP000626109"/>
    </source>
</evidence>
<dbReference type="Proteomes" id="UP000626109">
    <property type="component" value="Unassembled WGS sequence"/>
</dbReference>
<protein>
    <submittedName>
        <fullName evidence="1">Uncharacterized protein</fullName>
    </submittedName>
</protein>
<feature type="non-terminal residue" evidence="1">
    <location>
        <position position="1"/>
    </location>
</feature>
<dbReference type="AlphaFoldDB" id="A0A813LK66"/>
<name>A0A813LK66_POLGL</name>